<evidence type="ECO:0000313" key="3">
    <source>
        <dbReference type="Proteomes" id="UP001055111"/>
    </source>
</evidence>
<proteinExistence type="predicted"/>
<protein>
    <submittedName>
        <fullName evidence="2">Uncharacterized protein</fullName>
    </submittedName>
</protein>
<feature type="region of interest" description="Disordered" evidence="1">
    <location>
        <begin position="1"/>
        <end position="22"/>
    </location>
</feature>
<dbReference type="EMBL" id="BPUS01000001">
    <property type="protein sequence ID" value="GJH23806.1"/>
    <property type="molecule type" value="Genomic_DNA"/>
</dbReference>
<accession>A0AA37MN64</accession>
<dbReference type="AlphaFoldDB" id="A0AA37MN64"/>
<gene>
    <name evidence="2" type="ORF">CBA19CS42_04840</name>
</gene>
<name>A0AA37MN64_9BURK</name>
<evidence type="ECO:0000313" key="2">
    <source>
        <dbReference type="EMBL" id="GJH23806.1"/>
    </source>
</evidence>
<dbReference type="RefSeq" id="WP_238210168.1">
    <property type="nucleotide sequence ID" value="NZ_BPUS01000001.1"/>
</dbReference>
<comment type="caution">
    <text evidence="2">The sequence shown here is derived from an EMBL/GenBank/DDBJ whole genome shotgun (WGS) entry which is preliminary data.</text>
</comment>
<dbReference type="Proteomes" id="UP001055111">
    <property type="component" value="Unassembled WGS sequence"/>
</dbReference>
<evidence type="ECO:0000256" key="1">
    <source>
        <dbReference type="SAM" id="MobiDB-lite"/>
    </source>
</evidence>
<sequence>MDSNSYPFGMPSGIDPNDDGSHSLPAYLGQALQFYGTNNSSPLPSYLSHPLNNQPGQSMFGGGAALGQTAVSQAMDPQPVDTPMSQAMAPQPLTPTAISNAMATPAPLTPIQAAFQNQATNPNMATANGMIAAGSALLGGKNLQEGLANAGTAFSNTFDQTLNQQRDLNTPRVTPLSADGAFSMVQLPGQAPQVVSNDQVQNFMLGKLQAQKAYELQQKVAEKTMAVFAPLVLGQLAAESAPWV</sequence>
<reference evidence="2" key="1">
    <citation type="submission" date="2022-09" db="EMBL/GenBank/DDBJ databases">
        <title>Isolation and characterization of 3-chlorobenzoate degrading bacteria from soils in Shizuoka.</title>
        <authorList>
            <person name="Ifat A."/>
            <person name="Ogawa N."/>
            <person name="Kimbara K."/>
            <person name="Moriuchi R."/>
            <person name="Dohra H."/>
            <person name="Shintani M."/>
        </authorList>
    </citation>
    <scope>NUCLEOTIDE SEQUENCE</scope>
    <source>
        <strain evidence="2">19CS4-2</strain>
    </source>
</reference>
<organism evidence="2 3">
    <name type="scientific">Caballeronia novacaledonica</name>
    <dbReference type="NCBI Taxonomy" id="1544861"/>
    <lineage>
        <taxon>Bacteria</taxon>
        <taxon>Pseudomonadati</taxon>
        <taxon>Pseudomonadota</taxon>
        <taxon>Betaproteobacteria</taxon>
        <taxon>Burkholderiales</taxon>
        <taxon>Burkholderiaceae</taxon>
        <taxon>Caballeronia</taxon>
    </lineage>
</organism>